<dbReference type="AlphaFoldDB" id="A0A1X2GVQ5"/>
<feature type="non-terminal residue" evidence="2">
    <location>
        <position position="89"/>
    </location>
</feature>
<name>A0A1X2GVQ5_9FUNG</name>
<organism evidence="2 3">
    <name type="scientific">Hesseltinella vesiculosa</name>
    <dbReference type="NCBI Taxonomy" id="101127"/>
    <lineage>
        <taxon>Eukaryota</taxon>
        <taxon>Fungi</taxon>
        <taxon>Fungi incertae sedis</taxon>
        <taxon>Mucoromycota</taxon>
        <taxon>Mucoromycotina</taxon>
        <taxon>Mucoromycetes</taxon>
        <taxon>Mucorales</taxon>
        <taxon>Cunninghamellaceae</taxon>
        <taxon>Hesseltinella</taxon>
    </lineage>
</organism>
<comment type="caution">
    <text evidence="2">The sequence shown here is derived from an EMBL/GenBank/DDBJ whole genome shotgun (WGS) entry which is preliminary data.</text>
</comment>
<keyword evidence="1" id="KW-0732">Signal</keyword>
<evidence type="ECO:0000256" key="1">
    <source>
        <dbReference type="SAM" id="SignalP"/>
    </source>
</evidence>
<sequence>MLQSTVFQVASAVVMGLLMVAEAAPATPAACLGFRITSPTQGGLHWTYGQCYQVSWDLGASKVKQITKIDLIDASTKKKVYTEIQNVAG</sequence>
<proteinExistence type="predicted"/>
<accession>A0A1X2GVQ5</accession>
<gene>
    <name evidence="2" type="ORF">DM01DRAFT_1331585</name>
</gene>
<protein>
    <submittedName>
        <fullName evidence="2">Uncharacterized protein</fullName>
    </submittedName>
</protein>
<feature type="chain" id="PRO_5013072464" evidence="1">
    <location>
        <begin position="24"/>
        <end position="89"/>
    </location>
</feature>
<reference evidence="2 3" key="1">
    <citation type="submission" date="2016-07" db="EMBL/GenBank/DDBJ databases">
        <title>Pervasive Adenine N6-methylation of Active Genes in Fungi.</title>
        <authorList>
            <consortium name="DOE Joint Genome Institute"/>
            <person name="Mondo S.J."/>
            <person name="Dannebaum R.O."/>
            <person name="Kuo R.C."/>
            <person name="Labutti K."/>
            <person name="Haridas S."/>
            <person name="Kuo A."/>
            <person name="Salamov A."/>
            <person name="Ahrendt S.R."/>
            <person name="Lipzen A."/>
            <person name="Sullivan W."/>
            <person name="Andreopoulos W.B."/>
            <person name="Clum A."/>
            <person name="Lindquist E."/>
            <person name="Daum C."/>
            <person name="Ramamoorthy G.K."/>
            <person name="Gryganskyi A."/>
            <person name="Culley D."/>
            <person name="Magnuson J.K."/>
            <person name="James T.Y."/>
            <person name="O'Malley M.A."/>
            <person name="Stajich J.E."/>
            <person name="Spatafora J.W."/>
            <person name="Visel A."/>
            <person name="Grigoriev I.V."/>
        </authorList>
    </citation>
    <scope>NUCLEOTIDE SEQUENCE [LARGE SCALE GENOMIC DNA]</scope>
    <source>
        <strain evidence="2 3">NRRL 3301</strain>
    </source>
</reference>
<dbReference type="OrthoDB" id="2433997at2759"/>
<dbReference type="Proteomes" id="UP000242146">
    <property type="component" value="Unassembled WGS sequence"/>
</dbReference>
<dbReference type="EMBL" id="MCGT01000002">
    <property type="protein sequence ID" value="ORX62124.1"/>
    <property type="molecule type" value="Genomic_DNA"/>
</dbReference>
<keyword evidence="3" id="KW-1185">Reference proteome</keyword>
<evidence type="ECO:0000313" key="2">
    <source>
        <dbReference type="EMBL" id="ORX62124.1"/>
    </source>
</evidence>
<feature type="signal peptide" evidence="1">
    <location>
        <begin position="1"/>
        <end position="23"/>
    </location>
</feature>
<evidence type="ECO:0000313" key="3">
    <source>
        <dbReference type="Proteomes" id="UP000242146"/>
    </source>
</evidence>